<evidence type="ECO:0000313" key="11">
    <source>
        <dbReference type="Proteomes" id="UP000184188"/>
    </source>
</evidence>
<organism evidence="10 11">
    <name type="scientific">Penicilliopsis zonata CBS 506.65</name>
    <dbReference type="NCBI Taxonomy" id="1073090"/>
    <lineage>
        <taxon>Eukaryota</taxon>
        <taxon>Fungi</taxon>
        <taxon>Dikarya</taxon>
        <taxon>Ascomycota</taxon>
        <taxon>Pezizomycotina</taxon>
        <taxon>Eurotiomycetes</taxon>
        <taxon>Eurotiomycetidae</taxon>
        <taxon>Eurotiales</taxon>
        <taxon>Aspergillaceae</taxon>
        <taxon>Penicilliopsis</taxon>
    </lineage>
</organism>
<evidence type="ECO:0000259" key="9">
    <source>
        <dbReference type="Pfam" id="PF04695"/>
    </source>
</evidence>
<dbReference type="InterPro" id="IPR036388">
    <property type="entry name" value="WH-like_DNA-bd_sf"/>
</dbReference>
<keyword evidence="7" id="KW-0472">Membrane</keyword>
<feature type="domain" description="Peroxisome membrane anchor protein Pex14p N-terminal" evidence="9">
    <location>
        <begin position="45"/>
        <end position="88"/>
    </location>
</feature>
<dbReference type="PANTHER" id="PTHR23058">
    <property type="entry name" value="PEROXISOMAL MEMBRANE PROTEIN PEX14"/>
    <property type="match status" value="1"/>
</dbReference>
<keyword evidence="7" id="KW-0653">Protein transport</keyword>
<dbReference type="Proteomes" id="UP000184188">
    <property type="component" value="Unassembled WGS sequence"/>
</dbReference>
<dbReference type="VEuPathDB" id="FungiDB:ASPZODRAFT_132126"/>
<dbReference type="Gene3D" id="1.10.10.10">
    <property type="entry name" value="Winged helix-like DNA-binding domain superfamily/Winged helix DNA-binding domain"/>
    <property type="match status" value="1"/>
</dbReference>
<dbReference type="InterPro" id="IPR006785">
    <property type="entry name" value="Pex14_N"/>
</dbReference>
<name>A0A1L9SJ89_9EURO</name>
<dbReference type="AlphaFoldDB" id="A0A1L9SJ89"/>
<comment type="similarity">
    <text evidence="1 7">Belongs to the peroxin-14 family.</text>
</comment>
<dbReference type="GO" id="GO:0005102">
    <property type="term" value="F:signaling receptor binding"/>
    <property type="evidence" value="ECO:0007669"/>
    <property type="project" value="TreeGrafter"/>
</dbReference>
<evidence type="ECO:0000256" key="2">
    <source>
        <dbReference type="ARBA" id="ARBA00023010"/>
    </source>
</evidence>
<evidence type="ECO:0000256" key="8">
    <source>
        <dbReference type="SAM" id="MobiDB-lite"/>
    </source>
</evidence>
<dbReference type="OrthoDB" id="441517at2759"/>
<feature type="compositionally biased region" description="Polar residues" evidence="8">
    <location>
        <begin position="95"/>
        <end position="104"/>
    </location>
</feature>
<feature type="region of interest" description="Disordered" evidence="8">
    <location>
        <begin position="225"/>
        <end position="246"/>
    </location>
</feature>
<dbReference type="InterPro" id="IPR025655">
    <property type="entry name" value="PEX14"/>
</dbReference>
<evidence type="ECO:0000313" key="10">
    <source>
        <dbReference type="EMBL" id="OJJ47171.1"/>
    </source>
</evidence>
<keyword evidence="11" id="KW-1185">Reference proteome</keyword>
<gene>
    <name evidence="10" type="ORF">ASPZODRAFT_132126</name>
</gene>
<keyword evidence="7" id="KW-0813">Transport</keyword>
<evidence type="ECO:0000256" key="3">
    <source>
        <dbReference type="ARBA" id="ARBA00023140"/>
    </source>
</evidence>
<dbReference type="PANTHER" id="PTHR23058:SF5">
    <property type="entry name" value="PEROXISOMAL MEMBRANE PROTEIN PEX14"/>
    <property type="match status" value="1"/>
</dbReference>
<dbReference type="STRING" id="1073090.A0A1L9SJ89"/>
<evidence type="ECO:0000256" key="5">
    <source>
        <dbReference type="ARBA" id="ARBA00029691"/>
    </source>
</evidence>
<feature type="compositionally biased region" description="Basic and acidic residues" evidence="8">
    <location>
        <begin position="55"/>
        <end position="64"/>
    </location>
</feature>
<accession>A0A1L9SJ89</accession>
<comment type="subcellular location">
    <subcellularLocation>
        <location evidence="6 7">Peroxisome membrane</location>
    </subcellularLocation>
</comment>
<protein>
    <recommendedName>
        <fullName evidence="4 7">Peroxisomal membrane protein PEX14</fullName>
    </recommendedName>
    <alternativeName>
        <fullName evidence="5 7">Peroxin-14</fullName>
    </alternativeName>
</protein>
<keyword evidence="2" id="KW-0811">Translocation</keyword>
<dbReference type="GO" id="GO:0016560">
    <property type="term" value="P:protein import into peroxisome matrix, docking"/>
    <property type="evidence" value="ECO:0007669"/>
    <property type="project" value="UniProtKB-UniRule"/>
</dbReference>
<feature type="region of interest" description="Disordered" evidence="8">
    <location>
        <begin position="88"/>
        <end position="129"/>
    </location>
</feature>
<evidence type="ECO:0000256" key="7">
    <source>
        <dbReference type="RuleBase" id="RU367032"/>
    </source>
</evidence>
<keyword evidence="3 7" id="KW-0576">Peroxisome</keyword>
<dbReference type="Pfam" id="PF04695">
    <property type="entry name" value="Pex14_N"/>
    <property type="match status" value="1"/>
</dbReference>
<dbReference type="EMBL" id="KV878341">
    <property type="protein sequence ID" value="OJJ47171.1"/>
    <property type="molecule type" value="Genomic_DNA"/>
</dbReference>
<dbReference type="RefSeq" id="XP_022581681.1">
    <property type="nucleotide sequence ID" value="XM_022722943.1"/>
</dbReference>
<dbReference type="GO" id="GO:0005778">
    <property type="term" value="C:peroxisomal membrane"/>
    <property type="evidence" value="ECO:0007669"/>
    <property type="project" value="UniProtKB-SubCell"/>
</dbReference>
<reference evidence="11" key="1">
    <citation type="journal article" date="2017" name="Genome Biol.">
        <title>Comparative genomics reveals high biological diversity and specific adaptations in the industrially and medically important fungal genus Aspergillus.</title>
        <authorList>
            <person name="de Vries R.P."/>
            <person name="Riley R."/>
            <person name="Wiebenga A."/>
            <person name="Aguilar-Osorio G."/>
            <person name="Amillis S."/>
            <person name="Uchima C.A."/>
            <person name="Anderluh G."/>
            <person name="Asadollahi M."/>
            <person name="Askin M."/>
            <person name="Barry K."/>
            <person name="Battaglia E."/>
            <person name="Bayram O."/>
            <person name="Benocci T."/>
            <person name="Braus-Stromeyer S.A."/>
            <person name="Caldana C."/>
            <person name="Canovas D."/>
            <person name="Cerqueira G.C."/>
            <person name="Chen F."/>
            <person name="Chen W."/>
            <person name="Choi C."/>
            <person name="Clum A."/>
            <person name="Dos Santos R.A."/>
            <person name="Damasio A.R."/>
            <person name="Diallinas G."/>
            <person name="Emri T."/>
            <person name="Fekete E."/>
            <person name="Flipphi M."/>
            <person name="Freyberg S."/>
            <person name="Gallo A."/>
            <person name="Gournas C."/>
            <person name="Habgood R."/>
            <person name="Hainaut M."/>
            <person name="Harispe M.L."/>
            <person name="Henrissat B."/>
            <person name="Hilden K.S."/>
            <person name="Hope R."/>
            <person name="Hossain A."/>
            <person name="Karabika E."/>
            <person name="Karaffa L."/>
            <person name="Karanyi Z."/>
            <person name="Krasevec N."/>
            <person name="Kuo A."/>
            <person name="Kusch H."/>
            <person name="LaButti K."/>
            <person name="Lagendijk E.L."/>
            <person name="Lapidus A."/>
            <person name="Levasseur A."/>
            <person name="Lindquist E."/>
            <person name="Lipzen A."/>
            <person name="Logrieco A.F."/>
            <person name="MacCabe A."/>
            <person name="Maekelae M.R."/>
            <person name="Malavazi I."/>
            <person name="Melin P."/>
            <person name="Meyer V."/>
            <person name="Mielnichuk N."/>
            <person name="Miskei M."/>
            <person name="Molnar A.P."/>
            <person name="Mule G."/>
            <person name="Ngan C.Y."/>
            <person name="Orejas M."/>
            <person name="Orosz E."/>
            <person name="Ouedraogo J.P."/>
            <person name="Overkamp K.M."/>
            <person name="Park H.-S."/>
            <person name="Perrone G."/>
            <person name="Piumi F."/>
            <person name="Punt P.J."/>
            <person name="Ram A.F."/>
            <person name="Ramon A."/>
            <person name="Rauscher S."/>
            <person name="Record E."/>
            <person name="Riano-Pachon D.M."/>
            <person name="Robert V."/>
            <person name="Roehrig J."/>
            <person name="Ruller R."/>
            <person name="Salamov A."/>
            <person name="Salih N.S."/>
            <person name="Samson R.A."/>
            <person name="Sandor E."/>
            <person name="Sanguinetti M."/>
            <person name="Schuetze T."/>
            <person name="Sepcic K."/>
            <person name="Shelest E."/>
            <person name="Sherlock G."/>
            <person name="Sophianopoulou V."/>
            <person name="Squina F.M."/>
            <person name="Sun H."/>
            <person name="Susca A."/>
            <person name="Todd R.B."/>
            <person name="Tsang A."/>
            <person name="Unkles S.E."/>
            <person name="van de Wiele N."/>
            <person name="van Rossen-Uffink D."/>
            <person name="Oliveira J.V."/>
            <person name="Vesth T.C."/>
            <person name="Visser J."/>
            <person name="Yu J.-H."/>
            <person name="Zhou M."/>
            <person name="Andersen M.R."/>
            <person name="Archer D.B."/>
            <person name="Baker S.E."/>
            <person name="Benoit I."/>
            <person name="Brakhage A.A."/>
            <person name="Braus G.H."/>
            <person name="Fischer R."/>
            <person name="Frisvad J.C."/>
            <person name="Goldman G.H."/>
            <person name="Houbraken J."/>
            <person name="Oakley B."/>
            <person name="Pocsi I."/>
            <person name="Scazzocchio C."/>
            <person name="Seiboth B."/>
            <person name="vanKuyk P.A."/>
            <person name="Wortman J."/>
            <person name="Dyer P.S."/>
            <person name="Grigoriev I.V."/>
        </authorList>
    </citation>
    <scope>NUCLEOTIDE SEQUENCE [LARGE SCALE GENOMIC DNA]</scope>
    <source>
        <strain evidence="11">CBS 506.65</strain>
    </source>
</reference>
<dbReference type="GO" id="GO:1990429">
    <property type="term" value="C:peroxisomal importomer complex"/>
    <property type="evidence" value="ECO:0007669"/>
    <property type="project" value="TreeGrafter"/>
</dbReference>
<comment type="function">
    <text evidence="7">Component of the PEX13-PEX14 docking complex, a translocon channel that specifically mediates the import of peroxisomal cargo proteins bound to PEX5 receptor. The PEX13-PEX14 docking complex forms a large import pore which can be opened to a diameter of about 9 nm. Mechanistically, PEX5 receptor along with cargo proteins associates with the PEX14 subunit of the PEX13-PEX14 docking complex in the cytosol, leading to the insertion of the receptor into the organelle membrane with the concomitant translocation of the cargo into the peroxisome matrix.</text>
</comment>
<feature type="compositionally biased region" description="Low complexity" evidence="8">
    <location>
        <begin position="27"/>
        <end position="47"/>
    </location>
</feature>
<sequence length="421" mass="45019">MSETKKLSVPPWQQQQQQQPAGDASEDTTTTTSSSPPETPEATSRTALLEQAGKFLEDDSIREAPRERKVAFLESKGLSLQEIETLLAGAVQPEPGTSTSTSASMPKEEAAETQPPPNKETAKETAQLRAPRDVPPIITYPEFFFEPARPPPLVTLRSLLYSLYGAAGLGAVVYGASEYLVKPMLADLGTARHELAQTASENLTKLNEKLEQNVSRIPAQLLAAKTKHGDNKYDDEAGDGESVTSDPTELFHRDVATQTTPDLVHPLATALPISAPAPPTDDKPIDTQHDPVAAVTEHIKRLDVLASHLREIVDTETTTRSAEDSFATRATELRHYLDTLIYSAPTYTMTATGLSTATSTGYGAYSSPGVDGAPAMPGIAKGEEDAIAGFRAEIRGVKGALLSSRNFPSGRGARVYGGVAR</sequence>
<evidence type="ECO:0000256" key="4">
    <source>
        <dbReference type="ARBA" id="ARBA00029502"/>
    </source>
</evidence>
<feature type="region of interest" description="Disordered" evidence="8">
    <location>
        <begin position="1"/>
        <end position="64"/>
    </location>
</feature>
<evidence type="ECO:0000256" key="6">
    <source>
        <dbReference type="ARBA" id="ARBA00046271"/>
    </source>
</evidence>
<dbReference type="GeneID" id="34609408"/>
<proteinExistence type="inferred from homology"/>
<evidence type="ECO:0000256" key="1">
    <source>
        <dbReference type="ARBA" id="ARBA00005443"/>
    </source>
</evidence>